<dbReference type="Pfam" id="PF00528">
    <property type="entry name" value="BPD_transp_1"/>
    <property type="match status" value="1"/>
</dbReference>
<evidence type="ECO:0000256" key="6">
    <source>
        <dbReference type="ARBA" id="ARBA00023136"/>
    </source>
</evidence>
<dbReference type="Gene3D" id="1.10.3720.10">
    <property type="entry name" value="MetI-like"/>
    <property type="match status" value="1"/>
</dbReference>
<sequence>MKQLNESAIKEEKLSKQSLISKGKQKRKRWESPVAGYLFLSPWLIGFFLLTLYPMLLSLYFSFTNYSLLEAPEWIGMENYSNMLFNDSTFYKSLYITLLFVVISVPLKLVTALFMAIFLNQKLKYMSFYTTFIYLPSLIGTSVAVAILWRNLFGSDGLINQFLGIFGIQGTNWIANPDSALGTLILLVVWQFGSSMVVFLAGLKQISPELYEAASVDGASKTRQFISVTLPMLSPVILFNLVLQTIGSFQMFTQAFVITKGGPIQSTYMYALYLYERAFAGFQMGYASALAWVLLIIIGVFTALIFLSSKKWVFYEAKGGK</sequence>
<evidence type="ECO:0000313" key="10">
    <source>
        <dbReference type="EMBL" id="SIQ27493.1"/>
    </source>
</evidence>
<feature type="transmembrane region" description="Helical" evidence="7">
    <location>
        <begin position="180"/>
        <end position="203"/>
    </location>
</feature>
<dbReference type="AlphaFoldDB" id="A0A1N6RF75"/>
<dbReference type="RefSeq" id="WP_082084520.1">
    <property type="nucleotide sequence ID" value="NZ_FTLX01000002.1"/>
</dbReference>
<comment type="similarity">
    <text evidence="7">Belongs to the binding-protein-dependent transport system permease family.</text>
</comment>
<dbReference type="Proteomes" id="UP000186385">
    <property type="component" value="Unassembled WGS sequence"/>
</dbReference>
<name>A0A1N6RF75_9BACI</name>
<evidence type="ECO:0000259" key="8">
    <source>
        <dbReference type="PROSITE" id="PS50928"/>
    </source>
</evidence>
<dbReference type="PROSITE" id="PS50928">
    <property type="entry name" value="ABC_TM1"/>
    <property type="match status" value="1"/>
</dbReference>
<dbReference type="SUPFAM" id="SSF161098">
    <property type="entry name" value="MetI-like"/>
    <property type="match status" value="1"/>
</dbReference>
<keyword evidence="12" id="KW-1185">Reference proteome</keyword>
<reference evidence="9" key="3">
    <citation type="submission" date="2017-03" db="EMBL/GenBank/DDBJ databases">
        <authorList>
            <person name="Dastager S.G."/>
            <person name="Neurgaonkar P.S."/>
            <person name="Dharne M.S."/>
        </authorList>
    </citation>
    <scope>NUCLEOTIDE SEQUENCE</scope>
    <source>
        <strain evidence="9">DSM 25145</strain>
    </source>
</reference>
<evidence type="ECO:0000256" key="2">
    <source>
        <dbReference type="ARBA" id="ARBA00022448"/>
    </source>
</evidence>
<evidence type="ECO:0000256" key="4">
    <source>
        <dbReference type="ARBA" id="ARBA00022692"/>
    </source>
</evidence>
<evidence type="ECO:0000256" key="7">
    <source>
        <dbReference type="RuleBase" id="RU363032"/>
    </source>
</evidence>
<keyword evidence="2 7" id="KW-0813">Transport</keyword>
<organism evidence="10 11">
    <name type="scientific">Domibacillus enclensis</name>
    <dbReference type="NCBI Taxonomy" id="1017273"/>
    <lineage>
        <taxon>Bacteria</taxon>
        <taxon>Bacillati</taxon>
        <taxon>Bacillota</taxon>
        <taxon>Bacilli</taxon>
        <taxon>Bacillales</taxon>
        <taxon>Bacillaceae</taxon>
        <taxon>Domibacillus</taxon>
    </lineage>
</organism>
<evidence type="ECO:0000313" key="11">
    <source>
        <dbReference type="Proteomes" id="UP000186385"/>
    </source>
</evidence>
<reference evidence="12" key="2">
    <citation type="submission" date="2017-03" db="EMBL/GenBank/DDBJ databases">
        <title>Bacillus sp. V-88(T) DSM27956, whole genome shotgun sequencing project.</title>
        <authorList>
            <person name="Dastager S.G."/>
            <person name="Neurgaonkar P.S."/>
            <person name="Dharne M.S."/>
        </authorList>
    </citation>
    <scope>NUCLEOTIDE SEQUENCE [LARGE SCALE GENOMIC DNA]</scope>
    <source>
        <strain evidence="12">DSM 25145</strain>
    </source>
</reference>
<dbReference type="GO" id="GO:0005886">
    <property type="term" value="C:plasma membrane"/>
    <property type="evidence" value="ECO:0007669"/>
    <property type="project" value="UniProtKB-SubCell"/>
</dbReference>
<gene>
    <name evidence="9" type="ORF">B1B05_04500</name>
    <name evidence="10" type="ORF">SAMN05443094_102110</name>
</gene>
<dbReference type="EMBL" id="MWSK01000002">
    <property type="protein sequence ID" value="OXS79043.1"/>
    <property type="molecule type" value="Genomic_DNA"/>
</dbReference>
<feature type="transmembrane region" description="Helical" evidence="7">
    <location>
        <begin position="289"/>
        <end position="308"/>
    </location>
</feature>
<evidence type="ECO:0000256" key="1">
    <source>
        <dbReference type="ARBA" id="ARBA00004651"/>
    </source>
</evidence>
<keyword evidence="6 7" id="KW-0472">Membrane</keyword>
<dbReference type="InterPro" id="IPR035906">
    <property type="entry name" value="MetI-like_sf"/>
</dbReference>
<feature type="domain" description="ABC transmembrane type-1" evidence="8">
    <location>
        <begin position="94"/>
        <end position="305"/>
    </location>
</feature>
<dbReference type="OrthoDB" id="9788108at2"/>
<dbReference type="InterPro" id="IPR000515">
    <property type="entry name" value="MetI-like"/>
</dbReference>
<dbReference type="Proteomes" id="UP000215545">
    <property type="component" value="Unassembled WGS sequence"/>
</dbReference>
<keyword evidence="5 7" id="KW-1133">Transmembrane helix</keyword>
<evidence type="ECO:0000256" key="5">
    <source>
        <dbReference type="ARBA" id="ARBA00022989"/>
    </source>
</evidence>
<keyword evidence="3" id="KW-1003">Cell membrane</keyword>
<feature type="transmembrane region" description="Helical" evidence="7">
    <location>
        <begin position="94"/>
        <end position="119"/>
    </location>
</feature>
<comment type="subcellular location">
    <subcellularLocation>
        <location evidence="1 7">Cell membrane</location>
        <topology evidence="1 7">Multi-pass membrane protein</topology>
    </subcellularLocation>
</comment>
<reference evidence="10 11" key="1">
    <citation type="submission" date="2017-01" db="EMBL/GenBank/DDBJ databases">
        <authorList>
            <person name="Mah S.A."/>
            <person name="Swanson W.J."/>
            <person name="Moy G.W."/>
            <person name="Vacquier V.D."/>
        </authorList>
    </citation>
    <scope>NUCLEOTIDE SEQUENCE [LARGE SCALE GENOMIC DNA]</scope>
    <source>
        <strain evidence="10 11">NIO-1016</strain>
    </source>
</reference>
<dbReference type="CDD" id="cd06261">
    <property type="entry name" value="TM_PBP2"/>
    <property type="match status" value="1"/>
</dbReference>
<dbReference type="EMBL" id="FTLX01000002">
    <property type="protein sequence ID" value="SIQ27493.1"/>
    <property type="molecule type" value="Genomic_DNA"/>
</dbReference>
<feature type="transmembrane region" description="Helical" evidence="7">
    <location>
        <begin position="34"/>
        <end position="56"/>
    </location>
</feature>
<dbReference type="SUPFAM" id="SSF160964">
    <property type="entry name" value="MalF N-terminal region-like"/>
    <property type="match status" value="1"/>
</dbReference>
<evidence type="ECO:0000313" key="12">
    <source>
        <dbReference type="Proteomes" id="UP000215545"/>
    </source>
</evidence>
<keyword evidence="4 7" id="KW-0812">Transmembrane</keyword>
<accession>A0A1N6RF75</accession>
<dbReference type="STRING" id="1017273.SAMN05443094_102110"/>
<feature type="transmembrane region" description="Helical" evidence="7">
    <location>
        <begin position="224"/>
        <end position="243"/>
    </location>
</feature>
<dbReference type="GO" id="GO:0055085">
    <property type="term" value="P:transmembrane transport"/>
    <property type="evidence" value="ECO:0007669"/>
    <property type="project" value="InterPro"/>
</dbReference>
<evidence type="ECO:0000256" key="3">
    <source>
        <dbReference type="ARBA" id="ARBA00022475"/>
    </source>
</evidence>
<proteinExistence type="inferred from homology"/>
<feature type="transmembrane region" description="Helical" evidence="7">
    <location>
        <begin position="131"/>
        <end position="149"/>
    </location>
</feature>
<dbReference type="InterPro" id="IPR051393">
    <property type="entry name" value="ABC_transporter_permease"/>
</dbReference>
<evidence type="ECO:0000313" key="9">
    <source>
        <dbReference type="EMBL" id="OXS79043.1"/>
    </source>
</evidence>
<dbReference type="PANTHER" id="PTHR30193">
    <property type="entry name" value="ABC TRANSPORTER PERMEASE PROTEIN"/>
    <property type="match status" value="1"/>
</dbReference>
<dbReference type="PANTHER" id="PTHR30193:SF1">
    <property type="entry name" value="ABC TRANSPORTER PERMEASE PROTEIN YESP-RELATED"/>
    <property type="match status" value="1"/>
</dbReference>
<protein>
    <submittedName>
        <fullName evidence="9">ABC transporter permease</fullName>
    </submittedName>
    <submittedName>
        <fullName evidence="10">Carbohydrate ABC transporter membrane protein 1, CUT1 family</fullName>
    </submittedName>
</protein>